<evidence type="ECO:0000313" key="4">
    <source>
        <dbReference type="Proteomes" id="UP001197093"/>
    </source>
</evidence>
<dbReference type="InterPro" id="IPR036397">
    <property type="entry name" value="RNaseH_sf"/>
</dbReference>
<evidence type="ECO:0000256" key="1">
    <source>
        <dbReference type="ARBA" id="ARBA00023242"/>
    </source>
</evidence>
<name>A0AAD4F9K8_9PEZI</name>
<sequence length="743" mass="82642">MATDSLPPSPTLISDLSSLKEFLSSISLSNKLYVDLEGKKLSRDGTLALMTVLVHPTQSIGIIDIQTLGDSAFTTPNAHGKNLKTILENPHTTKCFWDVRNDADALYAHHRVSLAGVTDVQLLENASRVGDKTYLRGLDSCVERDLGLSFMDRNRWSKTKREVQARMPNEDIFARRPLDAKTIQYCANDVRHLPALHDVYAERIDGEWMQKATQESARRVVEACSPAYEPHSDRKRFGPWGSGLAENALTMDELLEQLEEDTMDAMERDMLGEHDGDDYYDDDKYDDGRLNSKDAAWDDTFDSCWENAICDRTAALAFRNETDATKQKVLARRATGLAHPASLQLGWDVRARYAFFSIYIMGLSRSYGALAPLYSRAAHIQHLHASVEAVSLAFMACHLDSPALVRPAREKYVVAIRSLGQALRDPQASTSDETLQSVLLLDLYEKMVNRDVRNSITWLGHVRGAMTLVRTRGRRNFSTPLACELAARVAIALTLSCGAAGLSLPGALKVLRTALDSSSSAAGPKWDYTAVMFDIVNFRVDVLAGNIASPAVVVSKARVFDSYLAGLEMRMPTSWKAQRVYTDRHEPCIFGRYYDVHSTHYAAQVWNGIWTQRLVLNDMIQKHEPGGPTSPGATSAAKTIADITRQICAAVPQFVLPAARTENSVPFSPLQRLQCHTMLAKLHHAGQVSTDAYMRGWIFDVLEHLADVGSIKMAREVADHLRTRQDVDFWHAYCMTGSYALAA</sequence>
<dbReference type="AlphaFoldDB" id="A0AAD4F9K8"/>
<dbReference type="EMBL" id="JAHCVI010000001">
    <property type="protein sequence ID" value="KAG7294397.1"/>
    <property type="molecule type" value="Genomic_DNA"/>
</dbReference>
<dbReference type="PANTHER" id="PTHR43040:SF1">
    <property type="entry name" value="RIBONUCLEASE D"/>
    <property type="match status" value="1"/>
</dbReference>
<evidence type="ECO:0000313" key="3">
    <source>
        <dbReference type="EMBL" id="KAG7294397.1"/>
    </source>
</evidence>
<keyword evidence="1" id="KW-0539">Nucleus</keyword>
<dbReference type="PANTHER" id="PTHR43040">
    <property type="entry name" value="RIBONUCLEASE D"/>
    <property type="match status" value="1"/>
</dbReference>
<reference evidence="3" key="1">
    <citation type="submission" date="2023-02" db="EMBL/GenBank/DDBJ databases">
        <authorList>
            <person name="Palmer J.M."/>
        </authorList>
    </citation>
    <scope>NUCLEOTIDE SEQUENCE</scope>
    <source>
        <strain evidence="3">FW57</strain>
    </source>
</reference>
<accession>A0AAD4F9K8</accession>
<dbReference type="GO" id="GO:0008408">
    <property type="term" value="F:3'-5' exonuclease activity"/>
    <property type="evidence" value="ECO:0007669"/>
    <property type="project" value="InterPro"/>
</dbReference>
<dbReference type="Pfam" id="PF11951">
    <property type="entry name" value="Fungal_trans_2"/>
    <property type="match status" value="1"/>
</dbReference>
<dbReference type="Proteomes" id="UP001197093">
    <property type="component" value="Unassembled WGS sequence"/>
</dbReference>
<dbReference type="Pfam" id="PF01612">
    <property type="entry name" value="DNA_pol_A_exo1"/>
    <property type="match status" value="1"/>
</dbReference>
<dbReference type="GO" id="GO:0006139">
    <property type="term" value="P:nucleobase-containing compound metabolic process"/>
    <property type="evidence" value="ECO:0007669"/>
    <property type="project" value="InterPro"/>
</dbReference>
<feature type="domain" description="3'-5' exonuclease" evidence="2">
    <location>
        <begin position="12"/>
        <end position="198"/>
    </location>
</feature>
<dbReference type="Gene3D" id="3.30.420.10">
    <property type="entry name" value="Ribonuclease H-like superfamily/Ribonuclease H"/>
    <property type="match status" value="1"/>
</dbReference>
<organism evidence="3 4">
    <name type="scientific">Staphylotrichum longicolle</name>
    <dbReference type="NCBI Taxonomy" id="669026"/>
    <lineage>
        <taxon>Eukaryota</taxon>
        <taxon>Fungi</taxon>
        <taxon>Dikarya</taxon>
        <taxon>Ascomycota</taxon>
        <taxon>Pezizomycotina</taxon>
        <taxon>Sordariomycetes</taxon>
        <taxon>Sordariomycetidae</taxon>
        <taxon>Sordariales</taxon>
        <taxon>Chaetomiaceae</taxon>
        <taxon>Staphylotrichum</taxon>
    </lineage>
</organism>
<keyword evidence="4" id="KW-1185">Reference proteome</keyword>
<gene>
    <name evidence="3" type="ORF">NEMBOFW57_004468</name>
</gene>
<dbReference type="SUPFAM" id="SSF53098">
    <property type="entry name" value="Ribonuclease H-like"/>
    <property type="match status" value="1"/>
</dbReference>
<proteinExistence type="predicted"/>
<dbReference type="InterPro" id="IPR012337">
    <property type="entry name" value="RNaseH-like_sf"/>
</dbReference>
<protein>
    <recommendedName>
        <fullName evidence="2">3'-5' exonuclease domain-containing protein</fullName>
    </recommendedName>
</protein>
<dbReference type="InterPro" id="IPR021858">
    <property type="entry name" value="Fun_TF"/>
</dbReference>
<dbReference type="GO" id="GO:0003676">
    <property type="term" value="F:nucleic acid binding"/>
    <property type="evidence" value="ECO:0007669"/>
    <property type="project" value="InterPro"/>
</dbReference>
<comment type="caution">
    <text evidence="3">The sequence shown here is derived from an EMBL/GenBank/DDBJ whole genome shotgun (WGS) entry which is preliminary data.</text>
</comment>
<dbReference type="InterPro" id="IPR002562">
    <property type="entry name" value="3'-5'_exonuclease_dom"/>
</dbReference>
<evidence type="ECO:0000259" key="2">
    <source>
        <dbReference type="Pfam" id="PF01612"/>
    </source>
</evidence>